<protein>
    <recommendedName>
        <fullName evidence="4">Secreted protein</fullName>
    </recommendedName>
</protein>
<evidence type="ECO:0000313" key="3">
    <source>
        <dbReference type="Proteomes" id="UP001161757"/>
    </source>
</evidence>
<evidence type="ECO:0000256" key="1">
    <source>
        <dbReference type="SAM" id="SignalP"/>
    </source>
</evidence>
<evidence type="ECO:0000313" key="2">
    <source>
        <dbReference type="EMBL" id="KAJ8995266.1"/>
    </source>
</evidence>
<proteinExistence type="predicted"/>
<dbReference type="Proteomes" id="UP001161757">
    <property type="component" value="Unassembled WGS sequence"/>
</dbReference>
<dbReference type="EMBL" id="JAJGCB010000001">
    <property type="protein sequence ID" value="KAJ8995266.1"/>
    <property type="molecule type" value="Genomic_DNA"/>
</dbReference>
<gene>
    <name evidence="2" type="ORF">HRR80_000044</name>
</gene>
<keyword evidence="1" id="KW-0732">Signal</keyword>
<evidence type="ECO:0008006" key="4">
    <source>
        <dbReference type="Google" id="ProtNLM"/>
    </source>
</evidence>
<organism evidence="2 3">
    <name type="scientific">Exophiala dermatitidis</name>
    <name type="common">Black yeast-like fungus</name>
    <name type="synonym">Wangiella dermatitidis</name>
    <dbReference type="NCBI Taxonomy" id="5970"/>
    <lineage>
        <taxon>Eukaryota</taxon>
        <taxon>Fungi</taxon>
        <taxon>Dikarya</taxon>
        <taxon>Ascomycota</taxon>
        <taxon>Pezizomycotina</taxon>
        <taxon>Eurotiomycetes</taxon>
        <taxon>Chaetothyriomycetidae</taxon>
        <taxon>Chaetothyriales</taxon>
        <taxon>Herpotrichiellaceae</taxon>
        <taxon>Exophiala</taxon>
    </lineage>
</organism>
<feature type="signal peptide" evidence="1">
    <location>
        <begin position="1"/>
        <end position="23"/>
    </location>
</feature>
<reference evidence="2" key="1">
    <citation type="submission" date="2023-01" db="EMBL/GenBank/DDBJ databases">
        <title>Exophiala dermititidis isolated from Cystic Fibrosis Patient.</title>
        <authorList>
            <person name="Kurbessoian T."/>
            <person name="Crocker A."/>
            <person name="Murante D."/>
            <person name="Hogan D.A."/>
            <person name="Stajich J.E."/>
        </authorList>
    </citation>
    <scope>NUCLEOTIDE SEQUENCE</scope>
    <source>
        <strain evidence="2">Ex8</strain>
    </source>
</reference>
<dbReference type="AlphaFoldDB" id="A0AAN6J297"/>
<comment type="caution">
    <text evidence="2">The sequence shown here is derived from an EMBL/GenBank/DDBJ whole genome shotgun (WGS) entry which is preliminary data.</text>
</comment>
<sequence length="107" mass="11613">MPKCKADSMVALFWATGPLCASAFLPCDALSFAPSFHGAAELLQGHTSTGGAGMKASIVAQHWQVTTCQLIASHRVSSFHQKSLSKPRWMSFDILYHLHSIPFPAEL</sequence>
<name>A0AAN6J297_EXODE</name>
<accession>A0AAN6J297</accession>
<feature type="chain" id="PRO_5042990241" description="Secreted protein" evidence="1">
    <location>
        <begin position="24"/>
        <end position="107"/>
    </location>
</feature>